<feature type="region of interest" description="Disordered" evidence="1">
    <location>
        <begin position="151"/>
        <end position="170"/>
    </location>
</feature>
<evidence type="ECO:0000256" key="1">
    <source>
        <dbReference type="SAM" id="MobiDB-lite"/>
    </source>
</evidence>
<dbReference type="EMBL" id="JAACJN010000217">
    <property type="protein sequence ID" value="KAF5360221.1"/>
    <property type="molecule type" value="Genomic_DNA"/>
</dbReference>
<comment type="caution">
    <text evidence="3">The sequence shown here is derived from an EMBL/GenBank/DDBJ whole genome shotgun (WGS) entry which is preliminary data.</text>
</comment>
<sequence>MLHTLSCFTLLFSVLITQHIFVNAVPNTVYIITNAETPSLKRPGLTPVGLKRADECIPGIFQTFNIGMILSCTTDKDHEEGLSCPAAQRTAQPLANLLGLEIITCGTGEESNDDCAENKMRAFAKTSTQNILIVWDAAGLDDLFENIDVDFSDDEDDDDEDDDDDDNLGLHPDVIYTATKSTIKFQTSMNCTGIDGQADGSF</sequence>
<dbReference type="Proteomes" id="UP000518752">
    <property type="component" value="Unassembled WGS sequence"/>
</dbReference>
<organism evidence="3 4">
    <name type="scientific">Collybiopsis confluens</name>
    <dbReference type="NCBI Taxonomy" id="2823264"/>
    <lineage>
        <taxon>Eukaryota</taxon>
        <taxon>Fungi</taxon>
        <taxon>Dikarya</taxon>
        <taxon>Basidiomycota</taxon>
        <taxon>Agaricomycotina</taxon>
        <taxon>Agaricomycetes</taxon>
        <taxon>Agaricomycetidae</taxon>
        <taxon>Agaricales</taxon>
        <taxon>Marasmiineae</taxon>
        <taxon>Omphalotaceae</taxon>
        <taxon>Collybiopsis</taxon>
    </lineage>
</organism>
<proteinExistence type="predicted"/>
<evidence type="ECO:0000313" key="4">
    <source>
        <dbReference type="Proteomes" id="UP000518752"/>
    </source>
</evidence>
<evidence type="ECO:0000256" key="2">
    <source>
        <dbReference type="SAM" id="SignalP"/>
    </source>
</evidence>
<feature type="chain" id="PRO_5034141829" evidence="2">
    <location>
        <begin position="25"/>
        <end position="202"/>
    </location>
</feature>
<reference evidence="3 4" key="1">
    <citation type="journal article" date="2020" name="ISME J.">
        <title>Uncovering the hidden diversity of litter-decomposition mechanisms in mushroom-forming fungi.</title>
        <authorList>
            <person name="Floudas D."/>
            <person name="Bentzer J."/>
            <person name="Ahren D."/>
            <person name="Johansson T."/>
            <person name="Persson P."/>
            <person name="Tunlid A."/>
        </authorList>
    </citation>
    <scope>NUCLEOTIDE SEQUENCE [LARGE SCALE GENOMIC DNA]</scope>
    <source>
        <strain evidence="3 4">CBS 406.79</strain>
    </source>
</reference>
<gene>
    <name evidence="3" type="ORF">D9757_011404</name>
</gene>
<dbReference type="OrthoDB" id="425925at2759"/>
<keyword evidence="4" id="KW-1185">Reference proteome</keyword>
<name>A0A8H5G8G8_9AGAR</name>
<dbReference type="AlphaFoldDB" id="A0A8H5G8G8"/>
<feature type="signal peptide" evidence="2">
    <location>
        <begin position="1"/>
        <end position="24"/>
    </location>
</feature>
<protein>
    <submittedName>
        <fullName evidence="3">Uncharacterized protein</fullName>
    </submittedName>
</protein>
<feature type="compositionally biased region" description="Acidic residues" evidence="1">
    <location>
        <begin position="151"/>
        <end position="167"/>
    </location>
</feature>
<accession>A0A8H5G8G8</accession>
<evidence type="ECO:0000313" key="3">
    <source>
        <dbReference type="EMBL" id="KAF5360221.1"/>
    </source>
</evidence>
<keyword evidence="2" id="KW-0732">Signal</keyword>